<sequence>MKPLKAAAVLAGALAAAGAAAPAYAASDAAPVVVDGVLDTVSKQKAVDAHLVGAQQFAPEQQTSPVAAVRGVAEQVKKSNLTRQLLGGLPVG</sequence>
<organism evidence="2 3">
    <name type="scientific">Streptomyces sulfonofaciens</name>
    <dbReference type="NCBI Taxonomy" id="68272"/>
    <lineage>
        <taxon>Bacteria</taxon>
        <taxon>Bacillati</taxon>
        <taxon>Actinomycetota</taxon>
        <taxon>Actinomycetes</taxon>
        <taxon>Kitasatosporales</taxon>
        <taxon>Streptomycetaceae</taxon>
        <taxon>Streptomyces</taxon>
    </lineage>
</organism>
<dbReference type="AlphaFoldDB" id="A0A919KQE5"/>
<keyword evidence="3" id="KW-1185">Reference proteome</keyword>
<reference evidence="2" key="1">
    <citation type="journal article" date="2014" name="Int. J. Syst. Evol. Microbiol.">
        <title>Complete genome sequence of Corynebacterium casei LMG S-19264T (=DSM 44701T), isolated from a smear-ripened cheese.</title>
        <authorList>
            <consortium name="US DOE Joint Genome Institute (JGI-PGF)"/>
            <person name="Walter F."/>
            <person name="Albersmeier A."/>
            <person name="Kalinowski J."/>
            <person name="Ruckert C."/>
        </authorList>
    </citation>
    <scope>NUCLEOTIDE SEQUENCE</scope>
    <source>
        <strain evidence="2">JCM 5069</strain>
    </source>
</reference>
<name>A0A919KQE5_9ACTN</name>
<dbReference type="Proteomes" id="UP000603708">
    <property type="component" value="Unassembled WGS sequence"/>
</dbReference>
<evidence type="ECO:0000313" key="3">
    <source>
        <dbReference type="Proteomes" id="UP000603708"/>
    </source>
</evidence>
<dbReference type="EMBL" id="BNCD01000001">
    <property type="protein sequence ID" value="GHH69295.1"/>
    <property type="molecule type" value="Genomic_DNA"/>
</dbReference>
<comment type="caution">
    <text evidence="2">The sequence shown here is derived from an EMBL/GenBank/DDBJ whole genome shotgun (WGS) entry which is preliminary data.</text>
</comment>
<keyword evidence="1" id="KW-0732">Signal</keyword>
<feature type="signal peptide" evidence="1">
    <location>
        <begin position="1"/>
        <end position="25"/>
    </location>
</feature>
<protein>
    <recommendedName>
        <fullName evidence="4">Secreted protein</fullName>
    </recommendedName>
</protein>
<gene>
    <name evidence="2" type="ORF">GCM10018793_01530</name>
</gene>
<evidence type="ECO:0000313" key="2">
    <source>
        <dbReference type="EMBL" id="GHH69295.1"/>
    </source>
</evidence>
<accession>A0A919KQE5</accession>
<dbReference type="RefSeq" id="WP_189928880.1">
    <property type="nucleotide sequence ID" value="NZ_BNCD01000001.1"/>
</dbReference>
<reference evidence="2" key="2">
    <citation type="submission" date="2020-09" db="EMBL/GenBank/DDBJ databases">
        <authorList>
            <person name="Sun Q."/>
            <person name="Ohkuma M."/>
        </authorList>
    </citation>
    <scope>NUCLEOTIDE SEQUENCE</scope>
    <source>
        <strain evidence="2">JCM 5069</strain>
    </source>
</reference>
<feature type="chain" id="PRO_5037596535" description="Secreted protein" evidence="1">
    <location>
        <begin position="26"/>
        <end position="92"/>
    </location>
</feature>
<evidence type="ECO:0008006" key="4">
    <source>
        <dbReference type="Google" id="ProtNLM"/>
    </source>
</evidence>
<evidence type="ECO:0000256" key="1">
    <source>
        <dbReference type="SAM" id="SignalP"/>
    </source>
</evidence>
<proteinExistence type="predicted"/>